<dbReference type="EMBL" id="LR778114">
    <property type="protein sequence ID" value="CAB1129493.1"/>
    <property type="molecule type" value="Genomic_DNA"/>
</dbReference>
<comment type="catalytic activity">
    <reaction evidence="5 6">
        <text>Exonucleolytic cleavage in either 5'- to 3'- or 3'- to 5'-direction to yield nucleoside 5'-phosphates.</text>
        <dbReference type="EC" id="3.1.11.6"/>
    </reaction>
</comment>
<dbReference type="HAMAP" id="MF_00378">
    <property type="entry name" value="Exonuc_7_L"/>
    <property type="match status" value="1"/>
</dbReference>
<dbReference type="NCBIfam" id="TIGR00237">
    <property type="entry name" value="xseA"/>
    <property type="match status" value="1"/>
</dbReference>
<evidence type="ECO:0000259" key="8">
    <source>
        <dbReference type="Pfam" id="PF13742"/>
    </source>
</evidence>
<keyword evidence="4 5" id="KW-0269">Exonuclease</keyword>
<dbReference type="PANTHER" id="PTHR30008">
    <property type="entry name" value="EXODEOXYRIBONUCLEASE 7 LARGE SUBUNIT"/>
    <property type="match status" value="1"/>
</dbReference>
<comment type="subunit">
    <text evidence="5">Heterooligomer composed of large and small subunits.</text>
</comment>
<gene>
    <name evidence="5 9" type="primary">xseA</name>
    <name evidence="9" type="ORF">R50_1996</name>
</gene>
<evidence type="ECO:0000256" key="5">
    <source>
        <dbReference type="HAMAP-Rule" id="MF_00378"/>
    </source>
</evidence>
<dbReference type="EC" id="3.1.11.6" evidence="5"/>
<dbReference type="Pfam" id="PF13742">
    <property type="entry name" value="tRNA_anti_2"/>
    <property type="match status" value="1"/>
</dbReference>
<proteinExistence type="inferred from homology"/>
<evidence type="ECO:0000313" key="10">
    <source>
        <dbReference type="Proteomes" id="UP000503399"/>
    </source>
</evidence>
<dbReference type="InterPro" id="IPR025824">
    <property type="entry name" value="OB-fold_nuc-bd_dom"/>
</dbReference>
<feature type="domain" description="OB-fold nucleic acid binding" evidence="8">
    <location>
        <begin position="14"/>
        <end position="112"/>
    </location>
</feature>
<evidence type="ECO:0000259" key="7">
    <source>
        <dbReference type="Pfam" id="PF02601"/>
    </source>
</evidence>
<dbReference type="GO" id="GO:0003676">
    <property type="term" value="F:nucleic acid binding"/>
    <property type="evidence" value="ECO:0007669"/>
    <property type="project" value="InterPro"/>
</dbReference>
<evidence type="ECO:0000256" key="2">
    <source>
        <dbReference type="ARBA" id="ARBA00022722"/>
    </source>
</evidence>
<dbReference type="GO" id="GO:0009318">
    <property type="term" value="C:exodeoxyribonuclease VII complex"/>
    <property type="evidence" value="ECO:0007669"/>
    <property type="project" value="UniProtKB-UniRule"/>
</dbReference>
<dbReference type="InterPro" id="IPR020579">
    <property type="entry name" value="Exonuc_VII_lsu_C"/>
</dbReference>
<keyword evidence="1 5" id="KW-0963">Cytoplasm</keyword>
<evidence type="ECO:0000313" key="9">
    <source>
        <dbReference type="EMBL" id="CAB1129493.1"/>
    </source>
</evidence>
<sequence>MVAAHEVLTARRFTVPQYVQAIDRMLRDRVDRAGEFWLMGDVVDARPSGTRGHRYWSLRDPNTDVRVRCVQWAGAIGEDDGDWMRDGTAVEALGHPEVMRRDGQILFVVSTVRRIGEGTTARARDELIGRLTREGVIGRAKRPLPRLPAWIGVVTSDSGAAVHDVRTVAHRRYPGMLVRLFPAAVQGDRAVPALLAALDAAYAATPPVLLIGRGGGNPTDLAAFDDEAVLRKVAASPCPTISMVGHAIDHAVLDLVADAAAPTPSAAAELATPDWLAMDDALRRQRNRLRLAVMASQRRRVDRIASLRGRVPTRAQMLDRRIQRIRLSKARLQRFADRAIGEMARRLDRHRMRLDRVVASGLEARSAHLRSWRERVQALDPLRVLERGYAMVTDDHGRRVTAASADGGLLIRWLDGCRRAVVVPKEEDGHAGSGGCA</sequence>
<keyword evidence="2 5" id="KW-0540">Nuclease</keyword>
<dbReference type="GO" id="GO:0005737">
    <property type="term" value="C:cytoplasm"/>
    <property type="evidence" value="ECO:0007669"/>
    <property type="project" value="UniProtKB-SubCell"/>
</dbReference>
<dbReference type="Pfam" id="PF02601">
    <property type="entry name" value="Exonuc_VII_L"/>
    <property type="match status" value="1"/>
</dbReference>
<comment type="similarity">
    <text evidence="5 6">Belongs to the XseA family.</text>
</comment>
<dbReference type="PANTHER" id="PTHR30008:SF0">
    <property type="entry name" value="EXODEOXYRIBONUCLEASE 7 LARGE SUBUNIT"/>
    <property type="match status" value="1"/>
</dbReference>
<dbReference type="KEGG" id="hfv:R50_1996"/>
<reference evidence="9 10" key="1">
    <citation type="submission" date="2020-02" db="EMBL/GenBank/DDBJ databases">
        <authorList>
            <person name="Hogendoorn C."/>
        </authorList>
    </citation>
    <scope>NUCLEOTIDE SEQUENCE [LARGE SCALE GENOMIC DNA]</scope>
    <source>
        <strain evidence="9">R501</strain>
    </source>
</reference>
<evidence type="ECO:0000256" key="4">
    <source>
        <dbReference type="ARBA" id="ARBA00022839"/>
    </source>
</evidence>
<organism evidence="9 10">
    <name type="scientific">Candidatus Hydrogenisulfobacillus filiaventi</name>
    <dbReference type="NCBI Taxonomy" id="2707344"/>
    <lineage>
        <taxon>Bacteria</taxon>
        <taxon>Bacillati</taxon>
        <taxon>Bacillota</taxon>
        <taxon>Clostridia</taxon>
        <taxon>Eubacteriales</taxon>
        <taxon>Clostridiales Family XVII. Incertae Sedis</taxon>
        <taxon>Candidatus Hydrogenisulfobacillus</taxon>
    </lineage>
</organism>
<evidence type="ECO:0000256" key="6">
    <source>
        <dbReference type="RuleBase" id="RU004355"/>
    </source>
</evidence>
<keyword evidence="3 5" id="KW-0378">Hydrolase</keyword>
<feature type="domain" description="Exonuclease VII large subunit C-terminal" evidence="7">
    <location>
        <begin position="140"/>
        <end position="403"/>
    </location>
</feature>
<dbReference type="GO" id="GO:0008855">
    <property type="term" value="F:exodeoxyribonuclease VII activity"/>
    <property type="evidence" value="ECO:0007669"/>
    <property type="project" value="UniProtKB-UniRule"/>
</dbReference>
<evidence type="ECO:0000256" key="3">
    <source>
        <dbReference type="ARBA" id="ARBA00022801"/>
    </source>
</evidence>
<comment type="function">
    <text evidence="5">Bidirectionally degrades single-stranded DNA into large acid-insoluble oligonucleotides, which are then degraded further into small acid-soluble oligonucleotides.</text>
</comment>
<keyword evidence="10" id="KW-1185">Reference proteome</keyword>
<dbReference type="GO" id="GO:0006308">
    <property type="term" value="P:DNA catabolic process"/>
    <property type="evidence" value="ECO:0007669"/>
    <property type="project" value="UniProtKB-UniRule"/>
</dbReference>
<name>A0A6F8ZJ65_9FIRM</name>
<accession>A0A6F8ZJ65</accession>
<dbReference type="AlphaFoldDB" id="A0A6F8ZJ65"/>
<dbReference type="Proteomes" id="UP000503399">
    <property type="component" value="Chromosome"/>
</dbReference>
<dbReference type="InterPro" id="IPR003753">
    <property type="entry name" value="Exonuc_VII_L"/>
</dbReference>
<evidence type="ECO:0000256" key="1">
    <source>
        <dbReference type="ARBA" id="ARBA00022490"/>
    </source>
</evidence>
<protein>
    <recommendedName>
        <fullName evidence="5">Exodeoxyribonuclease 7 large subunit</fullName>
        <ecNumber evidence="5">3.1.11.6</ecNumber>
    </recommendedName>
    <alternativeName>
        <fullName evidence="5">Exodeoxyribonuclease VII large subunit</fullName>
        <shortName evidence="5">Exonuclease VII large subunit</shortName>
    </alternativeName>
</protein>
<comment type="subcellular location">
    <subcellularLocation>
        <location evidence="5 6">Cytoplasm</location>
    </subcellularLocation>
</comment>